<protein>
    <submittedName>
        <fullName evidence="1">Uncharacterized protein</fullName>
    </submittedName>
</protein>
<comment type="caution">
    <text evidence="1">The sequence shown here is derived from an EMBL/GenBank/DDBJ whole genome shotgun (WGS) entry which is preliminary data.</text>
</comment>
<name>A0A9E4N624_9GAMM</name>
<dbReference type="AlphaFoldDB" id="A0A9E4N624"/>
<dbReference type="EMBL" id="JAEPCM010000633">
    <property type="protein sequence ID" value="MCG7948144.1"/>
    <property type="molecule type" value="Genomic_DNA"/>
</dbReference>
<evidence type="ECO:0000313" key="1">
    <source>
        <dbReference type="EMBL" id="MCG7948144.1"/>
    </source>
</evidence>
<evidence type="ECO:0000313" key="2">
    <source>
        <dbReference type="Proteomes" id="UP000886667"/>
    </source>
</evidence>
<organism evidence="1 2">
    <name type="scientific">Candidatus Thiodiazotropha taylori</name>
    <dbReference type="NCBI Taxonomy" id="2792791"/>
    <lineage>
        <taxon>Bacteria</taxon>
        <taxon>Pseudomonadati</taxon>
        <taxon>Pseudomonadota</taxon>
        <taxon>Gammaproteobacteria</taxon>
        <taxon>Chromatiales</taxon>
        <taxon>Sedimenticolaceae</taxon>
        <taxon>Candidatus Thiodiazotropha</taxon>
    </lineage>
</organism>
<dbReference type="Proteomes" id="UP000886667">
    <property type="component" value="Unassembled WGS sequence"/>
</dbReference>
<accession>A0A9E4N624</accession>
<proteinExistence type="predicted"/>
<sequence>MNANENEFQGCQLVLRVVVYMSRPVPPELNNPLNHQVLSELEGQGCHADIIAPIEKCLSGLEGVKSFCPDSQNFAYVIWYVNGTVFAYASGMRCVGLRLSKSAELDLPMIRRFESYQTEYGWYSVPYDSDSLDMLVNSAYESAVNA</sequence>
<reference evidence="1" key="1">
    <citation type="journal article" date="2021" name="Proc. Natl. Acad. Sci. U.S.A.">
        <title>Global biogeography of chemosynthetic symbionts reveals both localized and globally distributed symbiont groups. .</title>
        <authorList>
            <person name="Osvatic J.T."/>
            <person name="Wilkins L.G.E."/>
            <person name="Leibrecht L."/>
            <person name="Leray M."/>
            <person name="Zauner S."/>
            <person name="Polzin J."/>
            <person name="Camacho Y."/>
            <person name="Gros O."/>
            <person name="van Gils J.A."/>
            <person name="Eisen J.A."/>
            <person name="Petersen J.M."/>
            <person name="Yuen B."/>
        </authorList>
    </citation>
    <scope>NUCLEOTIDE SEQUENCE</scope>
    <source>
        <strain evidence="1">MAGclacostrist064TRANS</strain>
    </source>
</reference>
<gene>
    <name evidence="1" type="ORF">JAZ07_17520</name>
</gene>